<dbReference type="EMBL" id="JAEUBF010000905">
    <property type="protein sequence ID" value="KAH3674176.1"/>
    <property type="molecule type" value="Genomic_DNA"/>
</dbReference>
<feature type="coiled-coil region" evidence="11">
    <location>
        <begin position="510"/>
        <end position="604"/>
    </location>
</feature>
<evidence type="ECO:0000256" key="8">
    <source>
        <dbReference type="ARBA" id="ARBA00023306"/>
    </source>
</evidence>
<feature type="domain" description="Kinetochore protein Ndc80 CH" evidence="13">
    <location>
        <begin position="93"/>
        <end position="240"/>
    </location>
</feature>
<dbReference type="InterPro" id="IPR040967">
    <property type="entry name" value="DUF5595"/>
</dbReference>
<dbReference type="AlphaFoldDB" id="A0A9P8TCK6"/>
<dbReference type="GO" id="GO:0031262">
    <property type="term" value="C:Ndc80 complex"/>
    <property type="evidence" value="ECO:0007669"/>
    <property type="project" value="UniProtKB-UniRule"/>
</dbReference>
<dbReference type="GO" id="GO:0051301">
    <property type="term" value="P:cell division"/>
    <property type="evidence" value="ECO:0007669"/>
    <property type="project" value="UniProtKB-UniRule"/>
</dbReference>
<keyword evidence="16" id="KW-1185">Reference proteome</keyword>
<dbReference type="Gene3D" id="6.10.250.1950">
    <property type="match status" value="1"/>
</dbReference>
<dbReference type="Pfam" id="PF03801">
    <property type="entry name" value="Ndc80_HEC"/>
    <property type="match status" value="1"/>
</dbReference>
<comment type="subcellular location">
    <subcellularLocation>
        <location evidence="10">Chromosome</location>
        <location evidence="10">Centromere</location>
        <location evidence="10">Kinetochore</location>
    </subcellularLocation>
    <subcellularLocation>
        <location evidence="10">Nucleus</location>
    </subcellularLocation>
</comment>
<evidence type="ECO:0000256" key="7">
    <source>
        <dbReference type="ARBA" id="ARBA00023242"/>
    </source>
</evidence>
<dbReference type="InterPro" id="IPR038273">
    <property type="entry name" value="Ndc80_sf"/>
</dbReference>
<keyword evidence="4 10" id="KW-0498">Mitosis</keyword>
<keyword evidence="6 11" id="KW-0175">Coiled coil</keyword>
<evidence type="ECO:0000313" key="16">
    <source>
        <dbReference type="Proteomes" id="UP000769528"/>
    </source>
</evidence>
<gene>
    <name evidence="15" type="ORF">WICMUC_003418</name>
</gene>
<evidence type="ECO:0000256" key="4">
    <source>
        <dbReference type="ARBA" id="ARBA00022776"/>
    </source>
</evidence>
<evidence type="ECO:0000256" key="11">
    <source>
        <dbReference type="SAM" id="Coils"/>
    </source>
</evidence>
<dbReference type="PANTHER" id="PTHR10643:SF2">
    <property type="entry name" value="KINETOCHORE PROTEIN NDC80 HOMOLOG"/>
    <property type="match status" value="1"/>
</dbReference>
<dbReference type="GO" id="GO:0051315">
    <property type="term" value="P:attachment of mitotic spindle microtubules to kinetochore"/>
    <property type="evidence" value="ECO:0007669"/>
    <property type="project" value="UniProtKB-UniRule"/>
</dbReference>
<evidence type="ECO:0000256" key="1">
    <source>
        <dbReference type="ARBA" id="ARBA00007050"/>
    </source>
</evidence>
<evidence type="ECO:0000256" key="2">
    <source>
        <dbReference type="ARBA" id="ARBA00022454"/>
    </source>
</evidence>
<dbReference type="Pfam" id="PF18077">
    <property type="entry name" value="DUF5595"/>
    <property type="match status" value="1"/>
</dbReference>
<keyword evidence="8 10" id="KW-0131">Cell cycle</keyword>
<keyword evidence="3 10" id="KW-0132">Cell division</keyword>
<evidence type="ECO:0000256" key="5">
    <source>
        <dbReference type="ARBA" id="ARBA00022838"/>
    </source>
</evidence>
<keyword evidence="5 10" id="KW-0995">Kinetochore</keyword>
<feature type="compositionally biased region" description="Polar residues" evidence="12">
    <location>
        <begin position="46"/>
        <end position="68"/>
    </location>
</feature>
<evidence type="ECO:0000256" key="6">
    <source>
        <dbReference type="ARBA" id="ARBA00023054"/>
    </source>
</evidence>
<dbReference type="FunFam" id="1.10.418.30:FF:000001">
    <property type="entry name" value="Probable kinetochore protein ndc80"/>
    <property type="match status" value="1"/>
</dbReference>
<keyword evidence="7 10" id="KW-0539">Nucleus</keyword>
<dbReference type="Gene3D" id="1.10.418.30">
    <property type="entry name" value="Ncd80 complex, Ncd80 subunit"/>
    <property type="match status" value="1"/>
</dbReference>
<reference evidence="15" key="1">
    <citation type="journal article" date="2021" name="Open Biol.">
        <title>Shared evolutionary footprints suggest mitochondrial oxidative damage underlies multiple complex I losses in fungi.</title>
        <authorList>
            <person name="Schikora-Tamarit M.A."/>
            <person name="Marcet-Houben M."/>
            <person name="Nosek J."/>
            <person name="Gabaldon T."/>
        </authorList>
    </citation>
    <scope>NUCLEOTIDE SEQUENCE</scope>
    <source>
        <strain evidence="15">CBS6341</strain>
    </source>
</reference>
<evidence type="ECO:0000256" key="10">
    <source>
        <dbReference type="RuleBase" id="RU368072"/>
    </source>
</evidence>
<dbReference type="InterPro" id="IPR005550">
    <property type="entry name" value="Kinetochore_Ndc80"/>
</dbReference>
<proteinExistence type="inferred from homology"/>
<comment type="caution">
    <text evidence="15">The sequence shown here is derived from an EMBL/GenBank/DDBJ whole genome shotgun (WGS) entry which is preliminary data.</text>
</comment>
<organism evidence="15 16">
    <name type="scientific">Wickerhamomyces mucosus</name>
    <dbReference type="NCBI Taxonomy" id="1378264"/>
    <lineage>
        <taxon>Eukaryota</taxon>
        <taxon>Fungi</taxon>
        <taxon>Dikarya</taxon>
        <taxon>Ascomycota</taxon>
        <taxon>Saccharomycotina</taxon>
        <taxon>Saccharomycetes</taxon>
        <taxon>Phaffomycetales</taxon>
        <taxon>Wickerhamomycetaceae</taxon>
        <taxon>Wickerhamomyces</taxon>
    </lineage>
</organism>
<feature type="region of interest" description="Disordered" evidence="12">
    <location>
        <begin position="46"/>
        <end position="129"/>
    </location>
</feature>
<protein>
    <recommendedName>
        <fullName evidence="10">Kinetochore protein NDC80</fullName>
    </recommendedName>
</protein>
<evidence type="ECO:0000259" key="14">
    <source>
        <dbReference type="Pfam" id="PF18077"/>
    </source>
</evidence>
<evidence type="ECO:0000256" key="9">
    <source>
        <dbReference type="ARBA" id="ARBA00023328"/>
    </source>
</evidence>
<feature type="domain" description="DUF5595" evidence="14">
    <location>
        <begin position="263"/>
        <end position="329"/>
    </location>
</feature>
<accession>A0A9P8TCK6</accession>
<dbReference type="InterPro" id="IPR055260">
    <property type="entry name" value="Ndc80_CH"/>
</dbReference>
<dbReference type="OrthoDB" id="7459479at2759"/>
<evidence type="ECO:0000256" key="3">
    <source>
        <dbReference type="ARBA" id="ARBA00022618"/>
    </source>
</evidence>
<keyword evidence="9 10" id="KW-0137">Centromere</keyword>
<dbReference type="Proteomes" id="UP000769528">
    <property type="component" value="Unassembled WGS sequence"/>
</dbReference>
<evidence type="ECO:0000313" key="15">
    <source>
        <dbReference type="EMBL" id="KAH3674176.1"/>
    </source>
</evidence>
<name>A0A9P8TCK6_9ASCO</name>
<comment type="function">
    <text evidence="10">Acts as a component of the essential kinetochore-associated NDC80 complex, which is required for chromosome segregation and spindle checkpoint activity.</text>
</comment>
<dbReference type="GO" id="GO:0005634">
    <property type="term" value="C:nucleus"/>
    <property type="evidence" value="ECO:0007669"/>
    <property type="project" value="UniProtKB-SubCell"/>
</dbReference>
<reference evidence="15" key="2">
    <citation type="submission" date="2021-01" db="EMBL/GenBank/DDBJ databases">
        <authorList>
            <person name="Schikora-Tamarit M.A."/>
        </authorList>
    </citation>
    <scope>NUCLEOTIDE SEQUENCE</scope>
    <source>
        <strain evidence="15">CBS6341</strain>
    </source>
</reference>
<evidence type="ECO:0000259" key="13">
    <source>
        <dbReference type="Pfam" id="PF03801"/>
    </source>
</evidence>
<comment type="subunit">
    <text evidence="10">Component of the NDC80 complex.</text>
</comment>
<keyword evidence="2 10" id="KW-0158">Chromosome</keyword>
<dbReference type="PANTHER" id="PTHR10643">
    <property type="entry name" value="KINETOCHORE PROTEIN NDC80"/>
    <property type="match status" value="1"/>
</dbReference>
<sequence length="673" mass="78045">MSQDQYYYNPKRLRAENNLPLSEIELNKVYNASNISTMSSIKKNTSRLSARQSMTGASRASLVNSNIDTQKRKSSMGLSEMIQQSNARHSSRKSLIGATPGPRSSNNRVSSFGLGSLSQSKDPRPLRDRNYQQQIQEEILDFLLSTNFENEMRHPVSTKSLRNPTQKDFVVIFQYLYKKIDQGYRFTKSIEHEVYYVLKNLKYPYLDSINKSQISAVGGQNWPVFLGMIHWLTSLIKKINTVSINLEKSQESGNNELNIPIDEENNELETEKIFIRYIMKSYSAFLNNVDDYSEFYEEMKNDYGKLAVDIANETKDLEQENMVLKSQYNKIVVEAESLNLIERKSRTLESDLHKFKAYIESLQNRKSKWNNILQQIKNEMENSENDLKSVEEEKRQIQKNITDQGLTPEEIDRMNSERDRVSKSIDAINQRLDEISRVVHAKELETQQVHEKLQNALKAYNLNAYSVASSFTDIDYSSFIVKLDNLLSEDKLGLRAEELLNGQDIKTKIRNELTVLKNNLKSQIHGAQDEVINLQEKSDSLAEMINEKTEQVDSIETKLSKGKLNYEELYETMNKESTSYHTEIERYENELRQMQMDSNKKVAQLDQHIKSIELDQEKLIGRIQHERNLLHNKAQKMMDIVITFKLNVQGSLEDLENMVTDELQLQTDQGIIL</sequence>
<evidence type="ECO:0000256" key="12">
    <source>
        <dbReference type="SAM" id="MobiDB-lite"/>
    </source>
</evidence>
<feature type="region of interest" description="Disordered" evidence="12">
    <location>
        <begin position="398"/>
        <end position="418"/>
    </location>
</feature>
<comment type="similarity">
    <text evidence="1 10">Belongs to the NDC80/HEC1 family.</text>
</comment>